<dbReference type="Proteomes" id="UP000006852">
    <property type="component" value="Chromosome"/>
</dbReference>
<dbReference type="Gene3D" id="3.90.220.20">
    <property type="entry name" value="DNA methylase specificity domains"/>
    <property type="match status" value="1"/>
</dbReference>
<evidence type="ECO:0000256" key="2">
    <source>
        <dbReference type="ARBA" id="ARBA00022747"/>
    </source>
</evidence>
<keyword evidence="2" id="KW-0680">Restriction system</keyword>
<accession>F2NVM9</accession>
<dbReference type="InterPro" id="IPR000055">
    <property type="entry name" value="Restrct_endonuc_typeI_TRD"/>
</dbReference>
<dbReference type="AlphaFoldDB" id="F2NVM9"/>
<dbReference type="CDD" id="cd17267">
    <property type="entry name" value="RMtype1_S_EcoAO83I-TRD1-CR1_like"/>
    <property type="match status" value="1"/>
</dbReference>
<reference evidence="5 6" key="1">
    <citation type="journal article" date="2011" name="Stand. Genomic Sci.">
        <title>Complete genome sequence of Treponema succinifaciens type strain (6091).</title>
        <authorList>
            <person name="Han C."/>
            <person name="Gronow S."/>
            <person name="Teshima H."/>
            <person name="Lapidus A."/>
            <person name="Nolan M."/>
            <person name="Lucas S."/>
            <person name="Hammon N."/>
            <person name="Deshpande S."/>
            <person name="Cheng J.F."/>
            <person name="Zeytun A."/>
            <person name="Tapia R."/>
            <person name="Goodwin L."/>
            <person name="Pitluck S."/>
            <person name="Liolios K."/>
            <person name="Pagani I."/>
            <person name="Ivanova N."/>
            <person name="Mavromatis K."/>
            <person name="Mikhailova N."/>
            <person name="Huntemann M."/>
            <person name="Pati A."/>
            <person name="Chen A."/>
            <person name="Palaniappan K."/>
            <person name="Land M."/>
            <person name="Hauser L."/>
            <person name="Brambilla E.M."/>
            <person name="Rohde M."/>
            <person name="Goker M."/>
            <person name="Woyke T."/>
            <person name="Bristow J."/>
            <person name="Eisen J.A."/>
            <person name="Markowitz V."/>
            <person name="Hugenholtz P."/>
            <person name="Kyrpides N.C."/>
            <person name="Klenk H.P."/>
            <person name="Detter J.C."/>
        </authorList>
    </citation>
    <scope>NUCLEOTIDE SEQUENCE [LARGE SCALE GENOMIC DNA]</scope>
    <source>
        <strain evidence="6">ATCC 33096 / DSM 2489 / 6091</strain>
    </source>
</reference>
<dbReference type="RefSeq" id="WP_013701297.1">
    <property type="nucleotide sequence ID" value="NC_015385.1"/>
</dbReference>
<evidence type="ECO:0000259" key="4">
    <source>
        <dbReference type="Pfam" id="PF01420"/>
    </source>
</evidence>
<dbReference type="HOGENOM" id="CLU_021095_7_1_12"/>
<feature type="domain" description="Type I restriction modification DNA specificity" evidence="4">
    <location>
        <begin position="22"/>
        <end position="168"/>
    </location>
</feature>
<dbReference type="KEGG" id="tsu:Tresu_1093"/>
<evidence type="ECO:0000313" key="5">
    <source>
        <dbReference type="EMBL" id="AEB14008.1"/>
    </source>
</evidence>
<name>F2NVM9_TRES6</name>
<dbReference type="eggNOG" id="COG0732">
    <property type="taxonomic scope" value="Bacteria"/>
</dbReference>
<dbReference type="REBASE" id="34459">
    <property type="entry name" value="S1.Tsu2489ORF1099P"/>
</dbReference>
<dbReference type="GeneID" id="302998255"/>
<organism evidence="5 6">
    <name type="scientific">Treponema succinifaciens (strain ATCC 33096 / DSM 2489 / 6091)</name>
    <dbReference type="NCBI Taxonomy" id="869209"/>
    <lineage>
        <taxon>Bacteria</taxon>
        <taxon>Pseudomonadati</taxon>
        <taxon>Spirochaetota</taxon>
        <taxon>Spirochaetia</taxon>
        <taxon>Spirochaetales</taxon>
        <taxon>Treponemataceae</taxon>
        <taxon>Treponema</taxon>
    </lineage>
</organism>
<evidence type="ECO:0000313" key="6">
    <source>
        <dbReference type="Proteomes" id="UP000006852"/>
    </source>
</evidence>
<evidence type="ECO:0000256" key="3">
    <source>
        <dbReference type="ARBA" id="ARBA00023125"/>
    </source>
</evidence>
<dbReference type="EMBL" id="CP002631">
    <property type="protein sequence ID" value="AEB14008.1"/>
    <property type="molecule type" value="Genomic_DNA"/>
</dbReference>
<dbReference type="SUPFAM" id="SSF116734">
    <property type="entry name" value="DNA methylase specificity domain"/>
    <property type="match status" value="1"/>
</dbReference>
<dbReference type="GO" id="GO:0009307">
    <property type="term" value="P:DNA restriction-modification system"/>
    <property type="evidence" value="ECO:0007669"/>
    <property type="project" value="UniProtKB-KW"/>
</dbReference>
<dbReference type="GO" id="GO:0003677">
    <property type="term" value="F:DNA binding"/>
    <property type="evidence" value="ECO:0007669"/>
    <property type="project" value="UniProtKB-KW"/>
</dbReference>
<sequence length="192" mass="22145">MNIFKSEFVEMFGNPIYNSKNFPTKKVIDVVTMQRGYDLPVQDRDSKGKIPVFGSNGILGNHNLAKMDKGIITGRSGTIGEVYMCETPFWPLNTTLFSNDTHGNNICYLKFLLEFFDLKRFKSGVGVPTLNRNEFHDEQIIDVPLDLQNQFAAFVQKIDKSKFVLQQQLQFIKKYVIMTSWRKICFYTTVAM</sequence>
<comment type="similarity">
    <text evidence="1">Belongs to the type-I restriction system S methylase family.</text>
</comment>
<dbReference type="STRING" id="869209.Tresu_1093"/>
<evidence type="ECO:0000256" key="1">
    <source>
        <dbReference type="ARBA" id="ARBA00010923"/>
    </source>
</evidence>
<reference evidence="6" key="2">
    <citation type="submission" date="2011-04" db="EMBL/GenBank/DDBJ databases">
        <title>The complete genome of chromosome of Treponema succinifaciens DSM 2489.</title>
        <authorList>
            <person name="Lucas S."/>
            <person name="Copeland A."/>
            <person name="Lapidus A."/>
            <person name="Bruce D."/>
            <person name="Goodwin L."/>
            <person name="Pitluck S."/>
            <person name="Peters L."/>
            <person name="Kyrpides N."/>
            <person name="Mavromatis K."/>
            <person name="Ivanova N."/>
            <person name="Ovchinnikova G."/>
            <person name="Teshima H."/>
            <person name="Detter J.C."/>
            <person name="Tapia R."/>
            <person name="Han C."/>
            <person name="Land M."/>
            <person name="Hauser L."/>
            <person name="Markowitz V."/>
            <person name="Cheng J.-F."/>
            <person name="Hugenholtz P."/>
            <person name="Woyke T."/>
            <person name="Wu D."/>
            <person name="Gronow S."/>
            <person name="Wellnitz S."/>
            <person name="Brambilla E."/>
            <person name="Klenk H.-P."/>
            <person name="Eisen J.A."/>
        </authorList>
    </citation>
    <scope>NUCLEOTIDE SEQUENCE [LARGE SCALE GENOMIC DNA]</scope>
    <source>
        <strain evidence="6">ATCC 33096 / DSM 2489 / 6091</strain>
    </source>
</reference>
<keyword evidence="3" id="KW-0238">DNA-binding</keyword>
<dbReference type="InterPro" id="IPR044946">
    <property type="entry name" value="Restrct_endonuc_typeI_TRD_sf"/>
</dbReference>
<dbReference type="Pfam" id="PF01420">
    <property type="entry name" value="Methylase_S"/>
    <property type="match status" value="1"/>
</dbReference>
<gene>
    <name evidence="5" type="ordered locus">Tresu_1093</name>
</gene>
<proteinExistence type="inferred from homology"/>
<keyword evidence="6" id="KW-1185">Reference proteome</keyword>
<protein>
    <submittedName>
        <fullName evidence="5">Restriction modification system DNA specificity domain protein</fullName>
    </submittedName>
</protein>